<proteinExistence type="predicted"/>
<protein>
    <submittedName>
        <fullName evidence="1">Uncharacterized protein</fullName>
    </submittedName>
</protein>
<evidence type="ECO:0000313" key="2">
    <source>
        <dbReference type="Proteomes" id="UP001056120"/>
    </source>
</evidence>
<reference evidence="2" key="1">
    <citation type="journal article" date="2022" name="Mol. Ecol. Resour.">
        <title>The genomes of chicory, endive, great burdock and yacon provide insights into Asteraceae palaeo-polyploidization history and plant inulin production.</title>
        <authorList>
            <person name="Fan W."/>
            <person name="Wang S."/>
            <person name="Wang H."/>
            <person name="Wang A."/>
            <person name="Jiang F."/>
            <person name="Liu H."/>
            <person name="Zhao H."/>
            <person name="Xu D."/>
            <person name="Zhang Y."/>
        </authorList>
    </citation>
    <scope>NUCLEOTIDE SEQUENCE [LARGE SCALE GENOMIC DNA]</scope>
    <source>
        <strain evidence="2">cv. Yunnan</strain>
    </source>
</reference>
<reference evidence="1 2" key="2">
    <citation type="journal article" date="2022" name="Mol. Ecol. Resour.">
        <title>The genomes of chicory, endive, great burdock and yacon provide insights into Asteraceae paleo-polyploidization history and plant inulin production.</title>
        <authorList>
            <person name="Fan W."/>
            <person name="Wang S."/>
            <person name="Wang H."/>
            <person name="Wang A."/>
            <person name="Jiang F."/>
            <person name="Liu H."/>
            <person name="Zhao H."/>
            <person name="Xu D."/>
            <person name="Zhang Y."/>
        </authorList>
    </citation>
    <scope>NUCLEOTIDE SEQUENCE [LARGE SCALE GENOMIC DNA]</scope>
    <source>
        <strain evidence="2">cv. Yunnan</strain>
        <tissue evidence="1">Leaves</tissue>
    </source>
</reference>
<accession>A0ACB9JIW5</accession>
<evidence type="ECO:0000313" key="1">
    <source>
        <dbReference type="EMBL" id="KAI3819671.1"/>
    </source>
</evidence>
<keyword evidence="2" id="KW-1185">Reference proteome</keyword>
<comment type="caution">
    <text evidence="1">The sequence shown here is derived from an EMBL/GenBank/DDBJ whole genome shotgun (WGS) entry which is preliminary data.</text>
</comment>
<gene>
    <name evidence="1" type="ORF">L1987_13518</name>
</gene>
<name>A0ACB9JIW5_9ASTR</name>
<organism evidence="1 2">
    <name type="scientific">Smallanthus sonchifolius</name>
    <dbReference type="NCBI Taxonomy" id="185202"/>
    <lineage>
        <taxon>Eukaryota</taxon>
        <taxon>Viridiplantae</taxon>
        <taxon>Streptophyta</taxon>
        <taxon>Embryophyta</taxon>
        <taxon>Tracheophyta</taxon>
        <taxon>Spermatophyta</taxon>
        <taxon>Magnoliopsida</taxon>
        <taxon>eudicotyledons</taxon>
        <taxon>Gunneridae</taxon>
        <taxon>Pentapetalae</taxon>
        <taxon>asterids</taxon>
        <taxon>campanulids</taxon>
        <taxon>Asterales</taxon>
        <taxon>Asteraceae</taxon>
        <taxon>Asteroideae</taxon>
        <taxon>Heliantheae alliance</taxon>
        <taxon>Millerieae</taxon>
        <taxon>Smallanthus</taxon>
    </lineage>
</organism>
<sequence>MQQFDENKVKLRKPTTRFNGKAINLYLVMGGSLGWHEWLEEGVNRTSADGGERREHPGINHIPGTSGNKSSSGGMSGGKKAGISIGVIVAACVIVFGGMLYRKRRQI</sequence>
<dbReference type="EMBL" id="CM042021">
    <property type="protein sequence ID" value="KAI3819671.1"/>
    <property type="molecule type" value="Genomic_DNA"/>
</dbReference>
<dbReference type="Proteomes" id="UP001056120">
    <property type="component" value="Linkage Group LG04"/>
</dbReference>